<evidence type="ECO:0000256" key="1">
    <source>
        <dbReference type="SAM" id="MobiDB-lite"/>
    </source>
</evidence>
<sequence>MAEEWLVSDKSESVLRIILPRTSSTKVCLGCDPVRDSKNTAENTKHLPRRRELTHCQLVGRVRGSIIYMTPAGPRPKARARLPNYPAEGYRITRDRSPS</sequence>
<feature type="region of interest" description="Disordered" evidence="1">
    <location>
        <begin position="70"/>
        <end position="99"/>
    </location>
</feature>
<dbReference type="AlphaFoldDB" id="A0A4Y2N034"/>
<organism evidence="2 3">
    <name type="scientific">Araneus ventricosus</name>
    <name type="common">Orbweaver spider</name>
    <name type="synonym">Epeira ventricosa</name>
    <dbReference type="NCBI Taxonomy" id="182803"/>
    <lineage>
        <taxon>Eukaryota</taxon>
        <taxon>Metazoa</taxon>
        <taxon>Ecdysozoa</taxon>
        <taxon>Arthropoda</taxon>
        <taxon>Chelicerata</taxon>
        <taxon>Arachnida</taxon>
        <taxon>Araneae</taxon>
        <taxon>Araneomorphae</taxon>
        <taxon>Entelegynae</taxon>
        <taxon>Araneoidea</taxon>
        <taxon>Araneidae</taxon>
        <taxon>Araneus</taxon>
    </lineage>
</organism>
<reference evidence="2 3" key="1">
    <citation type="journal article" date="2019" name="Sci. Rep.">
        <title>Orb-weaving spider Araneus ventricosus genome elucidates the spidroin gene catalogue.</title>
        <authorList>
            <person name="Kono N."/>
            <person name="Nakamura H."/>
            <person name="Ohtoshi R."/>
            <person name="Moran D.A.P."/>
            <person name="Shinohara A."/>
            <person name="Yoshida Y."/>
            <person name="Fujiwara M."/>
            <person name="Mori M."/>
            <person name="Tomita M."/>
            <person name="Arakawa K."/>
        </authorList>
    </citation>
    <scope>NUCLEOTIDE SEQUENCE [LARGE SCALE GENOMIC DNA]</scope>
</reference>
<keyword evidence="3" id="KW-1185">Reference proteome</keyword>
<gene>
    <name evidence="2" type="ORF">AVEN_180221_1</name>
</gene>
<name>A0A4Y2N034_ARAVE</name>
<dbReference type="Proteomes" id="UP000499080">
    <property type="component" value="Unassembled WGS sequence"/>
</dbReference>
<proteinExistence type="predicted"/>
<dbReference type="EMBL" id="BGPR01008286">
    <property type="protein sequence ID" value="GBN32758.1"/>
    <property type="molecule type" value="Genomic_DNA"/>
</dbReference>
<comment type="caution">
    <text evidence="2">The sequence shown here is derived from an EMBL/GenBank/DDBJ whole genome shotgun (WGS) entry which is preliminary data.</text>
</comment>
<protein>
    <submittedName>
        <fullName evidence="2">Uncharacterized protein</fullName>
    </submittedName>
</protein>
<evidence type="ECO:0000313" key="2">
    <source>
        <dbReference type="EMBL" id="GBN32758.1"/>
    </source>
</evidence>
<evidence type="ECO:0000313" key="3">
    <source>
        <dbReference type="Proteomes" id="UP000499080"/>
    </source>
</evidence>
<accession>A0A4Y2N034</accession>